<dbReference type="EMBL" id="CP104064">
    <property type="protein sequence ID" value="WAH38510.1"/>
    <property type="molecule type" value="Genomic_DNA"/>
</dbReference>
<gene>
    <name evidence="3" type="ORF">NZD86_08525</name>
</gene>
<dbReference type="RefSeq" id="WP_268046086.1">
    <property type="nucleotide sequence ID" value="NZ_CP104064.1"/>
</dbReference>
<proteinExistence type="predicted"/>
<dbReference type="Pfam" id="PF00905">
    <property type="entry name" value="Transpeptidase"/>
    <property type="match status" value="1"/>
</dbReference>
<protein>
    <submittedName>
        <fullName evidence="3">Penicillin-binding transpeptidase domain-containing protein</fullName>
    </submittedName>
</protein>
<evidence type="ECO:0000259" key="2">
    <source>
        <dbReference type="Pfam" id="PF00905"/>
    </source>
</evidence>
<keyword evidence="1" id="KW-0812">Transmembrane</keyword>
<name>A0ABY6Z8W7_9BACL</name>
<sequence length="488" mass="53204">METRLRSYRLVFLNLVWFFFLAVLVGRLFVLMAFPSVRGVHPVRSASLTRFHMDAEHFRLVMTDDARGQILFRDGTPWSRPSILHGAKVVQAPPSIAPELLGTIGEPDVWPSTTRSIPEQGRSGLEWSLDPILAGKRAEYTAVMVGPDGKSIPSSQQAVTSVPALRGEDVTTTVDARQEARAEMLLRRTGISHGSIVSIALPNREFSVIASADHAHSDALHAIAPGSIFKLITLAAALDSHSYASNDSFFCDGRVHAPQVRMNCWRVHGTISIIDALAQSCDSTFAQIGMQLGRKALLTEADRFRLNRTGIAPFHGRAMLPSANSAVLYRHAGGDNGLMANTAIGQEDVRMTPVQGADLAATIAMHGVYEDTTLVRGTKAQTEERLSASRVRQAAQACQPYTAMVLQKGMWDAVHDRLGTALALHSFPIAAKTGTAELLNGRVNAWLVGYRFAGGRPTEAFALCVENEPSNKAHEHLFSLAENWLREQ</sequence>
<dbReference type="InterPro" id="IPR012338">
    <property type="entry name" value="Beta-lactam/transpept-like"/>
</dbReference>
<evidence type="ECO:0000313" key="4">
    <source>
        <dbReference type="Proteomes" id="UP001164803"/>
    </source>
</evidence>
<organism evidence="3 4">
    <name type="scientific">Alicyclobacillus dauci</name>
    <dbReference type="NCBI Taxonomy" id="1475485"/>
    <lineage>
        <taxon>Bacteria</taxon>
        <taxon>Bacillati</taxon>
        <taxon>Bacillota</taxon>
        <taxon>Bacilli</taxon>
        <taxon>Bacillales</taxon>
        <taxon>Alicyclobacillaceae</taxon>
        <taxon>Alicyclobacillus</taxon>
    </lineage>
</organism>
<feature type="domain" description="Penicillin-binding protein transpeptidase" evidence="2">
    <location>
        <begin position="222"/>
        <end position="473"/>
    </location>
</feature>
<dbReference type="Gene3D" id="3.40.710.10">
    <property type="entry name" value="DD-peptidase/beta-lactamase superfamily"/>
    <property type="match status" value="1"/>
</dbReference>
<dbReference type="InterPro" id="IPR001460">
    <property type="entry name" value="PCN-bd_Tpept"/>
</dbReference>
<dbReference type="Gene3D" id="3.90.1310.10">
    <property type="entry name" value="Penicillin-binding protein 2a (Domain 2)"/>
    <property type="match status" value="1"/>
</dbReference>
<dbReference type="Proteomes" id="UP001164803">
    <property type="component" value="Chromosome"/>
</dbReference>
<evidence type="ECO:0000313" key="3">
    <source>
        <dbReference type="EMBL" id="WAH38510.1"/>
    </source>
</evidence>
<reference evidence="3" key="1">
    <citation type="submission" date="2022-08" db="EMBL/GenBank/DDBJ databases">
        <title>Alicyclobacillus dauci DSM2870, complete genome.</title>
        <authorList>
            <person name="Wang Q."/>
            <person name="Cai R."/>
            <person name="Wang Z."/>
        </authorList>
    </citation>
    <scope>NUCLEOTIDE SEQUENCE</scope>
    <source>
        <strain evidence="3">DSM 28700</strain>
    </source>
</reference>
<dbReference type="InterPro" id="IPR050515">
    <property type="entry name" value="Beta-lactam/transpept"/>
</dbReference>
<evidence type="ECO:0000256" key="1">
    <source>
        <dbReference type="SAM" id="Phobius"/>
    </source>
</evidence>
<dbReference type="SUPFAM" id="SSF56601">
    <property type="entry name" value="beta-lactamase/transpeptidase-like"/>
    <property type="match status" value="1"/>
</dbReference>
<keyword evidence="4" id="KW-1185">Reference proteome</keyword>
<keyword evidence="1" id="KW-1133">Transmembrane helix</keyword>
<dbReference type="PANTHER" id="PTHR30627">
    <property type="entry name" value="PEPTIDOGLYCAN D,D-TRANSPEPTIDASE"/>
    <property type="match status" value="1"/>
</dbReference>
<accession>A0ABY6Z8W7</accession>
<feature type="transmembrane region" description="Helical" evidence="1">
    <location>
        <begin position="12"/>
        <end position="34"/>
    </location>
</feature>
<keyword evidence="1" id="KW-0472">Membrane</keyword>